<name>A0A645ADC1_9ZZZZ</name>
<gene>
    <name evidence="1" type="ORF">SDC9_94376</name>
</gene>
<comment type="caution">
    <text evidence="1">The sequence shown here is derived from an EMBL/GenBank/DDBJ whole genome shotgun (WGS) entry which is preliminary data.</text>
</comment>
<reference evidence="1" key="1">
    <citation type="submission" date="2019-08" db="EMBL/GenBank/DDBJ databases">
        <authorList>
            <person name="Kucharzyk K."/>
            <person name="Murdoch R.W."/>
            <person name="Higgins S."/>
            <person name="Loffler F."/>
        </authorList>
    </citation>
    <scope>NUCLEOTIDE SEQUENCE</scope>
</reference>
<accession>A0A645ADC1</accession>
<protein>
    <submittedName>
        <fullName evidence="1">Uncharacterized protein</fullName>
    </submittedName>
</protein>
<organism evidence="1">
    <name type="scientific">bioreactor metagenome</name>
    <dbReference type="NCBI Taxonomy" id="1076179"/>
    <lineage>
        <taxon>unclassified sequences</taxon>
        <taxon>metagenomes</taxon>
        <taxon>ecological metagenomes</taxon>
    </lineage>
</organism>
<dbReference type="EMBL" id="VSSQ01011767">
    <property type="protein sequence ID" value="MPM47664.1"/>
    <property type="molecule type" value="Genomic_DNA"/>
</dbReference>
<evidence type="ECO:0000313" key="1">
    <source>
        <dbReference type="EMBL" id="MPM47664.1"/>
    </source>
</evidence>
<dbReference type="AlphaFoldDB" id="A0A645ADC1"/>
<sequence>MGIGPCTPDYSGKRDDTINSLHKEIKSTREKMEAEAHTFIETAKKFSLEWVQREMESNISQLKREVLSGDVEIDNHRPSKLLHLEDLSFRIQDIVEEHLNRDDYWVHRKELLYADISRDYIEFKKEKTRKDLTSSIRMILGCAAEIFADVRDEKTEDKIWVKERGKRKYICILRFSDEMSCSLDRYFSMMEELFILEYKISEKIKKEIENEENVKKLEMPEGDI</sequence>
<proteinExistence type="predicted"/>